<evidence type="ECO:0000313" key="11">
    <source>
        <dbReference type="EMBL" id="MBC8588564.1"/>
    </source>
</evidence>
<keyword evidence="3 9" id="KW-0813">Transport</keyword>
<dbReference type="Gene3D" id="1.25.60.10">
    <property type="entry name" value="MgtE N-terminal domain-like"/>
    <property type="match status" value="1"/>
</dbReference>
<feature type="transmembrane region" description="Helical" evidence="9">
    <location>
        <begin position="416"/>
        <end position="438"/>
    </location>
</feature>
<evidence type="ECO:0000256" key="4">
    <source>
        <dbReference type="ARBA" id="ARBA00022692"/>
    </source>
</evidence>
<keyword evidence="9" id="KW-0479">Metal-binding</keyword>
<keyword evidence="9" id="KW-1003">Cell membrane</keyword>
<dbReference type="PROSITE" id="PS51371">
    <property type="entry name" value="CBS"/>
    <property type="match status" value="1"/>
</dbReference>
<comment type="similarity">
    <text evidence="2 9">Belongs to the SLC41A transporter family.</text>
</comment>
<dbReference type="Pfam" id="PF00571">
    <property type="entry name" value="CBS"/>
    <property type="match status" value="2"/>
</dbReference>
<evidence type="ECO:0000256" key="5">
    <source>
        <dbReference type="ARBA" id="ARBA00022842"/>
    </source>
</evidence>
<dbReference type="SUPFAM" id="SSF158791">
    <property type="entry name" value="MgtE N-terminal domain-like"/>
    <property type="match status" value="1"/>
</dbReference>
<dbReference type="PANTHER" id="PTHR43773:SF1">
    <property type="entry name" value="MAGNESIUM TRANSPORTER MGTE"/>
    <property type="match status" value="1"/>
</dbReference>
<comment type="function">
    <text evidence="9">Acts as a magnesium transporter.</text>
</comment>
<dbReference type="InterPro" id="IPR006668">
    <property type="entry name" value="Mg_transptr_MgtE_intracell_dom"/>
</dbReference>
<dbReference type="RefSeq" id="WP_262430020.1">
    <property type="nucleotide sequence ID" value="NZ_JACRTG010000023.1"/>
</dbReference>
<feature type="transmembrane region" description="Helical" evidence="9">
    <location>
        <begin position="378"/>
        <end position="396"/>
    </location>
</feature>
<evidence type="ECO:0000256" key="3">
    <source>
        <dbReference type="ARBA" id="ARBA00022448"/>
    </source>
</evidence>
<dbReference type="Pfam" id="PF01769">
    <property type="entry name" value="MgtE"/>
    <property type="match status" value="1"/>
</dbReference>
<organism evidence="11 12">
    <name type="scientific">Paratissierella segnis</name>
    <dbReference type="NCBI Taxonomy" id="2763679"/>
    <lineage>
        <taxon>Bacteria</taxon>
        <taxon>Bacillati</taxon>
        <taxon>Bacillota</taxon>
        <taxon>Tissierellia</taxon>
        <taxon>Tissierellales</taxon>
        <taxon>Tissierellaceae</taxon>
        <taxon>Paratissierella</taxon>
    </lineage>
</organism>
<protein>
    <recommendedName>
        <fullName evidence="9">Magnesium transporter MgtE</fullName>
    </recommendedName>
</protein>
<evidence type="ECO:0000256" key="8">
    <source>
        <dbReference type="PROSITE-ProRule" id="PRU00703"/>
    </source>
</evidence>
<name>A0A926EYE2_9FIRM</name>
<dbReference type="SMART" id="SM00116">
    <property type="entry name" value="CBS"/>
    <property type="match status" value="2"/>
</dbReference>
<dbReference type="Pfam" id="PF03448">
    <property type="entry name" value="MgtE_N"/>
    <property type="match status" value="1"/>
</dbReference>
<dbReference type="SMART" id="SM00924">
    <property type="entry name" value="MgtE_N"/>
    <property type="match status" value="1"/>
</dbReference>
<evidence type="ECO:0000256" key="7">
    <source>
        <dbReference type="ARBA" id="ARBA00023136"/>
    </source>
</evidence>
<evidence type="ECO:0000256" key="1">
    <source>
        <dbReference type="ARBA" id="ARBA00004141"/>
    </source>
</evidence>
<reference evidence="11" key="1">
    <citation type="submission" date="2020-08" db="EMBL/GenBank/DDBJ databases">
        <title>Genome public.</title>
        <authorList>
            <person name="Liu C."/>
            <person name="Sun Q."/>
        </authorList>
    </citation>
    <scope>NUCLEOTIDE SEQUENCE</scope>
    <source>
        <strain evidence="11">BX21</strain>
    </source>
</reference>
<dbReference type="EMBL" id="JACRTG010000023">
    <property type="protein sequence ID" value="MBC8588564.1"/>
    <property type="molecule type" value="Genomic_DNA"/>
</dbReference>
<dbReference type="Gene3D" id="1.10.357.20">
    <property type="entry name" value="SLC41 divalent cation transporters, integral membrane domain"/>
    <property type="match status" value="1"/>
</dbReference>
<evidence type="ECO:0000256" key="2">
    <source>
        <dbReference type="ARBA" id="ARBA00009749"/>
    </source>
</evidence>
<sequence length="445" mass="49963">MDQTKVLELIQQKKYVELKKVLSEMNEVDIAEILDPLDKNTTLLVFRMLPKDLAVDVFAHFSSEQQRDIINAVTDKELEYILDELFFDDMIDLIEEMPANVVNKILKNSTHDERDLINQFLKYPEDSAGSIMTIEYVELRKTMTVKEALAHIKEVGLNRETIYTCYVTDKNRRLEGIVSLRTLVVSPEDEVLIDLMETDVIFVSTHDDQETVAGVFKKYGFLALPVVDAENRLTGIITVDDIMDVMEQEATEDFQRMAAMAPSEEAYLETSVFKLARHRINWLLILMISATFTGGIMAKYENVLQSVVVLSIFIPMLMDTGGNAGSQSSTLIIRGLATGEITLHDGWKVLWKEFRISLMVGITLAVVNFAKTMLYDKVGVLISLTVSLTLIVTVVSSKLVGGMLPILAKKLNIDPAIMAGPLITTIVDALSLMVYFTIASRILHI</sequence>
<dbReference type="Gene3D" id="3.10.580.10">
    <property type="entry name" value="CBS-domain"/>
    <property type="match status" value="1"/>
</dbReference>
<comment type="caution">
    <text evidence="11">The sequence shown here is derived from an EMBL/GenBank/DDBJ whole genome shotgun (WGS) entry which is preliminary data.</text>
</comment>
<dbReference type="NCBIfam" id="TIGR00400">
    <property type="entry name" value="mgtE"/>
    <property type="match status" value="1"/>
</dbReference>
<evidence type="ECO:0000313" key="12">
    <source>
        <dbReference type="Proteomes" id="UP000601171"/>
    </source>
</evidence>
<dbReference type="InterPro" id="IPR036739">
    <property type="entry name" value="SLC41_membr_dom_sf"/>
</dbReference>
<keyword evidence="7 9" id="KW-0472">Membrane</keyword>
<comment type="caution">
    <text evidence="9">Lacks conserved residue(s) required for the propagation of feature annotation.</text>
</comment>
<dbReference type="GO" id="GO:0046872">
    <property type="term" value="F:metal ion binding"/>
    <property type="evidence" value="ECO:0007669"/>
    <property type="project" value="UniProtKB-KW"/>
</dbReference>
<comment type="subcellular location">
    <subcellularLocation>
        <location evidence="9">Cell membrane</location>
        <topology evidence="9">Multi-pass membrane protein</topology>
    </subcellularLocation>
    <subcellularLocation>
        <location evidence="1">Membrane</location>
        <topology evidence="1">Multi-pass membrane protein</topology>
    </subcellularLocation>
</comment>
<dbReference type="Proteomes" id="UP000601171">
    <property type="component" value="Unassembled WGS sequence"/>
</dbReference>
<dbReference type="InterPro" id="IPR006669">
    <property type="entry name" value="MgtE_transporter"/>
</dbReference>
<keyword evidence="5 9" id="KW-0460">Magnesium</keyword>
<dbReference type="InterPro" id="IPR000644">
    <property type="entry name" value="CBS_dom"/>
</dbReference>
<evidence type="ECO:0000256" key="9">
    <source>
        <dbReference type="RuleBase" id="RU362011"/>
    </source>
</evidence>
<dbReference type="PANTHER" id="PTHR43773">
    <property type="entry name" value="MAGNESIUM TRANSPORTER MGTE"/>
    <property type="match status" value="1"/>
</dbReference>
<proteinExistence type="inferred from homology"/>
<evidence type="ECO:0000256" key="6">
    <source>
        <dbReference type="ARBA" id="ARBA00022989"/>
    </source>
</evidence>
<evidence type="ECO:0000259" key="10">
    <source>
        <dbReference type="PROSITE" id="PS51371"/>
    </source>
</evidence>
<dbReference type="AlphaFoldDB" id="A0A926EYE2"/>
<dbReference type="InterPro" id="IPR038076">
    <property type="entry name" value="MgtE_N_sf"/>
</dbReference>
<accession>A0A926EYE2</accession>
<dbReference type="SUPFAM" id="SSF54631">
    <property type="entry name" value="CBS-domain pair"/>
    <property type="match status" value="1"/>
</dbReference>
<feature type="domain" description="CBS" evidence="10">
    <location>
        <begin position="196"/>
        <end position="252"/>
    </location>
</feature>
<keyword evidence="8" id="KW-0129">CBS domain</keyword>
<comment type="subunit">
    <text evidence="9">Homodimer.</text>
</comment>
<keyword evidence="12" id="KW-1185">Reference proteome</keyword>
<dbReference type="GO" id="GO:0005886">
    <property type="term" value="C:plasma membrane"/>
    <property type="evidence" value="ECO:0007669"/>
    <property type="project" value="UniProtKB-SubCell"/>
</dbReference>
<keyword evidence="6 9" id="KW-1133">Transmembrane helix</keyword>
<feature type="transmembrane region" description="Helical" evidence="9">
    <location>
        <begin position="280"/>
        <end position="298"/>
    </location>
</feature>
<keyword evidence="4 9" id="KW-0812">Transmembrane</keyword>
<dbReference type="CDD" id="cd04606">
    <property type="entry name" value="CBS_pair_Mg_transporter"/>
    <property type="match status" value="1"/>
</dbReference>
<dbReference type="SUPFAM" id="SSF161093">
    <property type="entry name" value="MgtE membrane domain-like"/>
    <property type="match status" value="1"/>
</dbReference>
<gene>
    <name evidence="11" type="primary">mgtE</name>
    <name evidence="11" type="ORF">H8707_10015</name>
</gene>
<dbReference type="GO" id="GO:0015095">
    <property type="term" value="F:magnesium ion transmembrane transporter activity"/>
    <property type="evidence" value="ECO:0007669"/>
    <property type="project" value="UniProtKB-UniRule"/>
</dbReference>
<dbReference type="InterPro" id="IPR006667">
    <property type="entry name" value="SLC41_membr_dom"/>
</dbReference>
<dbReference type="InterPro" id="IPR046342">
    <property type="entry name" value="CBS_dom_sf"/>
</dbReference>